<reference evidence="5" key="1">
    <citation type="journal article" date="2019" name="Int. J. Syst. Evol. Microbiol.">
        <title>The Global Catalogue of Microorganisms (GCM) 10K type strain sequencing project: providing services to taxonomists for standard genome sequencing and annotation.</title>
        <authorList>
            <consortium name="The Broad Institute Genomics Platform"/>
            <consortium name="The Broad Institute Genome Sequencing Center for Infectious Disease"/>
            <person name="Wu L."/>
            <person name="Ma J."/>
        </authorList>
    </citation>
    <scope>NUCLEOTIDE SEQUENCE [LARGE SCALE GENOMIC DNA]</scope>
    <source>
        <strain evidence="5">CGMCC 4.7317</strain>
    </source>
</reference>
<comment type="similarity">
    <text evidence="3">Belongs to the FdhD family.</text>
</comment>
<evidence type="ECO:0000256" key="3">
    <source>
        <dbReference type="HAMAP-Rule" id="MF_00187"/>
    </source>
</evidence>
<organism evidence="4 5">
    <name type="scientific">Longivirga aurantiaca</name>
    <dbReference type="NCBI Taxonomy" id="1837743"/>
    <lineage>
        <taxon>Bacteria</taxon>
        <taxon>Bacillati</taxon>
        <taxon>Actinomycetota</taxon>
        <taxon>Actinomycetes</taxon>
        <taxon>Sporichthyales</taxon>
        <taxon>Sporichthyaceae</taxon>
        <taxon>Longivirga</taxon>
    </lineage>
</organism>
<dbReference type="RefSeq" id="WP_386763679.1">
    <property type="nucleotide sequence ID" value="NZ_JBHSTI010000002.1"/>
</dbReference>
<comment type="subcellular location">
    <subcellularLocation>
        <location evidence="3">Cytoplasm</location>
    </subcellularLocation>
</comment>
<dbReference type="Proteomes" id="UP001596138">
    <property type="component" value="Unassembled WGS sequence"/>
</dbReference>
<accession>A0ABW1SWK3</accession>
<proteinExistence type="inferred from homology"/>
<dbReference type="InterPro" id="IPR016193">
    <property type="entry name" value="Cytidine_deaminase-like"/>
</dbReference>
<dbReference type="PANTHER" id="PTHR30592">
    <property type="entry name" value="FORMATE DEHYDROGENASE"/>
    <property type="match status" value="1"/>
</dbReference>
<keyword evidence="2 3" id="KW-0501">Molybdenum cofactor biosynthesis</keyword>
<evidence type="ECO:0000256" key="2">
    <source>
        <dbReference type="ARBA" id="ARBA00023150"/>
    </source>
</evidence>
<gene>
    <name evidence="3 4" type="primary">fdhD</name>
    <name evidence="4" type="ORF">ACFQGU_02020</name>
</gene>
<comment type="caution">
    <text evidence="4">The sequence shown here is derived from an EMBL/GenBank/DDBJ whole genome shotgun (WGS) entry which is preliminary data.</text>
</comment>
<dbReference type="NCBIfam" id="TIGR00129">
    <property type="entry name" value="fdhD_narQ"/>
    <property type="match status" value="1"/>
</dbReference>
<dbReference type="PIRSF" id="PIRSF015626">
    <property type="entry name" value="FdhD"/>
    <property type="match status" value="1"/>
</dbReference>
<dbReference type="PANTHER" id="PTHR30592:SF1">
    <property type="entry name" value="SULFUR CARRIER PROTEIN FDHD"/>
    <property type="match status" value="1"/>
</dbReference>
<keyword evidence="1 3" id="KW-0963">Cytoplasm</keyword>
<dbReference type="HAMAP" id="MF_00187">
    <property type="entry name" value="FdhD"/>
    <property type="match status" value="1"/>
</dbReference>
<dbReference type="Gene3D" id="3.10.20.10">
    <property type="match status" value="1"/>
</dbReference>
<feature type="active site" description="Cysteine persulfide intermediate" evidence="3">
    <location>
        <position position="130"/>
    </location>
</feature>
<sequence length="286" mass="29680">MSTADLGHGDEPRARTGATASVRVLRVGGAAAGPRPDWVVVEEPLQVHLRHRGVTALLGSTMRTPGHDRELGVGLAVAEGVVRRREDVLEVRHCAGDMIRSDNDVMLVIADDVGIDGARLGRVSHPSSACGMCGRDHIDDLLAMVPPVGRDVAVSAEVLLSLPEAMSERQTVFRKTGGLHAVALATADGSVLLVREDVGRHNAVDKAVGAGLLDGVVADVLVVSGRAGFEVVQKTAMAGIPVLVAVSAPTSLAVDAARDAGLTLAAFVRGDRMTVYSGEHRITGVA</sequence>
<dbReference type="EMBL" id="JBHSTI010000002">
    <property type="protein sequence ID" value="MFC6236639.1"/>
    <property type="molecule type" value="Genomic_DNA"/>
</dbReference>
<protein>
    <recommendedName>
        <fullName evidence="3">Sulfur carrier protein FdhD</fullName>
    </recommendedName>
</protein>
<comment type="function">
    <text evidence="3">Required for formate dehydrogenase (FDH) activity. Acts as a sulfur carrier protein that transfers sulfur from IscS to the molybdenum cofactor prior to its insertion into FDH.</text>
</comment>
<evidence type="ECO:0000256" key="1">
    <source>
        <dbReference type="ARBA" id="ARBA00022490"/>
    </source>
</evidence>
<evidence type="ECO:0000313" key="4">
    <source>
        <dbReference type="EMBL" id="MFC6236639.1"/>
    </source>
</evidence>
<evidence type="ECO:0000313" key="5">
    <source>
        <dbReference type="Proteomes" id="UP001596138"/>
    </source>
</evidence>
<dbReference type="SUPFAM" id="SSF53927">
    <property type="entry name" value="Cytidine deaminase-like"/>
    <property type="match status" value="1"/>
</dbReference>
<dbReference type="Pfam" id="PF02634">
    <property type="entry name" value="FdhD-NarQ"/>
    <property type="match status" value="1"/>
</dbReference>
<dbReference type="Gene3D" id="3.40.140.10">
    <property type="entry name" value="Cytidine Deaminase, domain 2"/>
    <property type="match status" value="1"/>
</dbReference>
<dbReference type="InterPro" id="IPR003786">
    <property type="entry name" value="FdhD"/>
</dbReference>
<keyword evidence="5" id="KW-1185">Reference proteome</keyword>
<feature type="binding site" evidence="3">
    <location>
        <begin position="267"/>
        <end position="272"/>
    </location>
    <ligand>
        <name>Mo-bis(molybdopterin guanine dinucleotide)</name>
        <dbReference type="ChEBI" id="CHEBI:60539"/>
    </ligand>
</feature>
<name>A0ABW1SWK3_9ACTN</name>